<accession>A0A7L6APD2</accession>
<gene>
    <name evidence="1" type="ORF">HZT40_04200</name>
</gene>
<evidence type="ECO:0000313" key="1">
    <source>
        <dbReference type="EMBL" id="QLQ30939.1"/>
    </source>
</evidence>
<proteinExistence type="predicted"/>
<dbReference type="Proteomes" id="UP000510621">
    <property type="component" value="Chromosome"/>
</dbReference>
<name>A0A7L6APD2_9GAMM</name>
<sequence length="61" mass="6516">MDSLVEFVFGALTGVAGNTIYDQVKGILGAKLSPKLEDAANSNDREKFINVLEGAMDANEK</sequence>
<protein>
    <submittedName>
        <fullName evidence="1">Uncharacterized protein</fullName>
    </submittedName>
</protein>
<reference evidence="1" key="1">
    <citation type="submission" date="2020-06" db="EMBL/GenBank/DDBJ databases">
        <title>Analysis procedures for assessing recovery of high quality, complete, closed genomes from Nanopore long read metagenome sequencing.</title>
        <authorList>
            <person name="Bessarab I."/>
            <person name="Arumugam K."/>
            <person name="Haryono M."/>
            <person name="Liu X."/>
            <person name="Roy S."/>
            <person name="Zuniga-Montanez R.E."/>
            <person name="Qiu G."/>
            <person name="Drautz-Moses D.I."/>
            <person name="Law Y.Y."/>
            <person name="Wuertz S."/>
            <person name="Lauro F.M."/>
            <person name="Huson D.H."/>
            <person name="Williams R.B."/>
        </authorList>
    </citation>
    <scope>NUCLEOTIDE SEQUENCE [LARGE SCALE GENOMIC DNA]</scope>
    <source>
        <strain evidence="1">SSD2</strain>
    </source>
</reference>
<keyword evidence="2" id="KW-1185">Reference proteome</keyword>
<dbReference type="KEGG" id="this:HZT40_04200"/>
<dbReference type="EMBL" id="CP059265">
    <property type="protein sequence ID" value="QLQ30939.1"/>
    <property type="molecule type" value="Genomic_DNA"/>
</dbReference>
<evidence type="ECO:0000313" key="2">
    <source>
        <dbReference type="Proteomes" id="UP000510621"/>
    </source>
</evidence>
<dbReference type="AlphaFoldDB" id="A0A7L6APD2"/>
<organism evidence="1 2">
    <name type="scientific">Candidatus Thiothrix singaporensis</name>
    <dbReference type="NCBI Taxonomy" id="2799669"/>
    <lineage>
        <taxon>Bacteria</taxon>
        <taxon>Pseudomonadati</taxon>
        <taxon>Pseudomonadota</taxon>
        <taxon>Gammaproteobacteria</taxon>
        <taxon>Thiotrichales</taxon>
        <taxon>Thiotrichaceae</taxon>
        <taxon>Thiothrix</taxon>
    </lineage>
</organism>